<evidence type="ECO:0000313" key="2">
    <source>
        <dbReference type="Proteomes" id="UP000887159"/>
    </source>
</evidence>
<evidence type="ECO:0000313" key="1">
    <source>
        <dbReference type="EMBL" id="GFX93362.1"/>
    </source>
</evidence>
<dbReference type="AlphaFoldDB" id="A0A8X6V349"/>
<name>A0A8X6V349_TRICX</name>
<dbReference type="Proteomes" id="UP000887159">
    <property type="component" value="Unassembled WGS sequence"/>
</dbReference>
<protein>
    <submittedName>
        <fullName evidence="1">Uncharacterized protein</fullName>
    </submittedName>
</protein>
<accession>A0A8X6V349</accession>
<reference evidence="1" key="1">
    <citation type="submission" date="2020-08" db="EMBL/GenBank/DDBJ databases">
        <title>Multicomponent nature underlies the extraordinary mechanical properties of spider dragline silk.</title>
        <authorList>
            <person name="Kono N."/>
            <person name="Nakamura H."/>
            <person name="Mori M."/>
            <person name="Yoshida Y."/>
            <person name="Ohtoshi R."/>
            <person name="Malay A.D."/>
            <person name="Moran D.A.P."/>
            <person name="Tomita M."/>
            <person name="Numata K."/>
            <person name="Arakawa K."/>
        </authorList>
    </citation>
    <scope>NUCLEOTIDE SEQUENCE</scope>
</reference>
<organism evidence="1 2">
    <name type="scientific">Trichonephila clavipes</name>
    <name type="common">Golden silk orbweaver</name>
    <name type="synonym">Nephila clavipes</name>
    <dbReference type="NCBI Taxonomy" id="2585209"/>
    <lineage>
        <taxon>Eukaryota</taxon>
        <taxon>Metazoa</taxon>
        <taxon>Ecdysozoa</taxon>
        <taxon>Arthropoda</taxon>
        <taxon>Chelicerata</taxon>
        <taxon>Arachnida</taxon>
        <taxon>Araneae</taxon>
        <taxon>Araneomorphae</taxon>
        <taxon>Entelegynae</taxon>
        <taxon>Araneoidea</taxon>
        <taxon>Nephilidae</taxon>
        <taxon>Trichonephila</taxon>
    </lineage>
</organism>
<keyword evidence="2" id="KW-1185">Reference proteome</keyword>
<sequence length="96" mass="10273">MPLDNKCRIGPLAGAPKTRVRWSSSLRLKDSSLKMTRLQSVTLQVARGRQNPVDTAYDVGSVVSVLADVGSSSPSVSRLLMVSLDGTGCLEGGKWR</sequence>
<gene>
    <name evidence="1" type="ORF">TNCV_151681</name>
</gene>
<proteinExistence type="predicted"/>
<comment type="caution">
    <text evidence="1">The sequence shown here is derived from an EMBL/GenBank/DDBJ whole genome shotgun (WGS) entry which is preliminary data.</text>
</comment>
<dbReference type="EMBL" id="BMAU01021173">
    <property type="protein sequence ID" value="GFX93362.1"/>
    <property type="molecule type" value="Genomic_DNA"/>
</dbReference>